<name>H2DE78_9CAUD</name>
<dbReference type="Proteomes" id="UP000007323">
    <property type="component" value="Segment"/>
</dbReference>
<feature type="region of interest" description="Disordered" evidence="1">
    <location>
        <begin position="39"/>
        <end position="71"/>
    </location>
</feature>
<evidence type="ECO:0000313" key="3">
    <source>
        <dbReference type="Proteomes" id="UP000007323"/>
    </source>
</evidence>
<dbReference type="KEGG" id="vg:11605357"/>
<evidence type="ECO:0000313" key="2">
    <source>
        <dbReference type="EMBL" id="AEY69637.1"/>
    </source>
</evidence>
<keyword evidence="3" id="KW-1185">Reference proteome</keyword>
<protein>
    <submittedName>
        <fullName evidence="2">Uncharacterized protein</fullName>
    </submittedName>
</protein>
<organism evidence="2 3">
    <name type="scientific">Erwinia phage PEp14</name>
    <dbReference type="NCBI Taxonomy" id="1131315"/>
    <lineage>
        <taxon>Viruses</taxon>
        <taxon>Duplodnaviria</taxon>
        <taxon>Heunggongvirae</taxon>
        <taxon>Uroviricota</taxon>
        <taxon>Caudoviricetes</taxon>
        <taxon>Pavtokvirus</taxon>
        <taxon>Pavtokvirus PEp14</taxon>
    </lineage>
</organism>
<dbReference type="GeneID" id="11605357"/>
<dbReference type="EMBL" id="JN585957">
    <property type="protein sequence ID" value="AEY69637.1"/>
    <property type="molecule type" value="Genomic_DNA"/>
</dbReference>
<gene>
    <name evidence="2" type="ORF">PEp14_00048</name>
</gene>
<accession>H2DE78</accession>
<dbReference type="RefSeq" id="YP_005098452.1">
    <property type="nucleotide sequence ID" value="NC_016767.1"/>
</dbReference>
<evidence type="ECO:0000256" key="1">
    <source>
        <dbReference type="SAM" id="MobiDB-lite"/>
    </source>
</evidence>
<proteinExistence type="predicted"/>
<sequence>MTDFQKQAQEAIQKALRDGTWQNISWLASAVEEHGLPAVLSNLPDGDKKTTAGGASTSEASVTTEEEGPGWPEWATWRVQLPGLTPSVVYFERKPQTAVIKAFAGAAGVAPDVCRVEERE</sequence>
<reference evidence="2 3" key="1">
    <citation type="submission" date="2011-08" db="EMBL/GenBank/DDBJ databases">
        <authorList>
            <person name="Kim I.-G."/>
            <person name="Rhim S.-L."/>
        </authorList>
    </citation>
    <scope>NUCLEOTIDE SEQUENCE [LARGE SCALE GENOMIC DNA]</scope>
</reference>
<feature type="compositionally biased region" description="Low complexity" evidence="1">
    <location>
        <begin position="51"/>
        <end position="63"/>
    </location>
</feature>